<organism evidence="9 10">
    <name type="scientific">Marinicella pacifica</name>
    <dbReference type="NCBI Taxonomy" id="1171543"/>
    <lineage>
        <taxon>Bacteria</taxon>
        <taxon>Pseudomonadati</taxon>
        <taxon>Pseudomonadota</taxon>
        <taxon>Gammaproteobacteria</taxon>
        <taxon>Lysobacterales</taxon>
        <taxon>Marinicellaceae</taxon>
        <taxon>Marinicella</taxon>
    </lineage>
</organism>
<feature type="signal peptide" evidence="8">
    <location>
        <begin position="1"/>
        <end position="19"/>
    </location>
</feature>
<accession>A0A917FKC9</accession>
<keyword evidence="10" id="KW-1185">Reference proteome</keyword>
<comment type="caution">
    <text evidence="9">The sequence shown here is derived from an EMBL/GenBank/DDBJ whole genome shotgun (WGS) entry which is preliminary data.</text>
</comment>
<protein>
    <recommendedName>
        <fullName evidence="11">CSLREA domain-containing protein</fullName>
    </recommendedName>
</protein>
<dbReference type="Pfam" id="PF02415">
    <property type="entry name" value="Chlam_PMP"/>
    <property type="match status" value="2"/>
</dbReference>
<keyword evidence="4" id="KW-0964">Secreted</keyword>
<dbReference type="NCBIfam" id="NF041518">
    <property type="entry name" value="choice_anch_Q"/>
    <property type="match status" value="1"/>
</dbReference>
<reference evidence="9" key="1">
    <citation type="journal article" date="2014" name="Int. J. Syst. Evol. Microbiol.">
        <title>Complete genome sequence of Corynebacterium casei LMG S-19264T (=DSM 44701T), isolated from a smear-ripened cheese.</title>
        <authorList>
            <consortium name="US DOE Joint Genome Institute (JGI-PGF)"/>
            <person name="Walter F."/>
            <person name="Albersmeier A."/>
            <person name="Kalinowski J."/>
            <person name="Ruckert C."/>
        </authorList>
    </citation>
    <scope>NUCLEOTIDE SEQUENCE</scope>
    <source>
        <strain evidence="9">CGMCC 1.12181</strain>
    </source>
</reference>
<evidence type="ECO:0000256" key="8">
    <source>
        <dbReference type="SAM" id="SignalP"/>
    </source>
</evidence>
<evidence type="ECO:0008006" key="11">
    <source>
        <dbReference type="Google" id="ProtNLM"/>
    </source>
</evidence>
<name>A0A917FKC9_9GAMM</name>
<dbReference type="Proteomes" id="UP000605253">
    <property type="component" value="Unassembled WGS sequence"/>
</dbReference>
<keyword evidence="5 8" id="KW-0732">Signal</keyword>
<dbReference type="RefSeq" id="WP_188364021.1">
    <property type="nucleotide sequence ID" value="NZ_BAABJF010000032.1"/>
</dbReference>
<evidence type="ECO:0000256" key="4">
    <source>
        <dbReference type="ARBA" id="ARBA00022525"/>
    </source>
</evidence>
<gene>
    <name evidence="9" type="ORF">GCM10011365_04150</name>
</gene>
<dbReference type="PANTHER" id="PTHR11319">
    <property type="entry name" value="G PROTEIN-COUPLED RECEPTOR-RELATED"/>
    <property type="match status" value="1"/>
</dbReference>
<dbReference type="PANTHER" id="PTHR11319:SF35">
    <property type="entry name" value="OUTER MEMBRANE PROTEIN PMPC-RELATED"/>
    <property type="match status" value="1"/>
</dbReference>
<evidence type="ECO:0000256" key="1">
    <source>
        <dbReference type="ARBA" id="ARBA00004196"/>
    </source>
</evidence>
<dbReference type="InterPro" id="IPR059226">
    <property type="entry name" value="Choice_anch_Q_dom"/>
</dbReference>
<evidence type="ECO:0000256" key="2">
    <source>
        <dbReference type="ARBA" id="ARBA00004442"/>
    </source>
</evidence>
<evidence type="ECO:0000256" key="7">
    <source>
        <dbReference type="ARBA" id="ARBA00023237"/>
    </source>
</evidence>
<keyword evidence="6" id="KW-0472">Membrane</keyword>
<feature type="chain" id="PRO_5037403628" description="CSLREA domain-containing protein" evidence="8">
    <location>
        <begin position="20"/>
        <end position="484"/>
    </location>
</feature>
<keyword evidence="7" id="KW-0998">Cell outer membrane</keyword>
<dbReference type="EMBL" id="BMEO01000002">
    <property type="protein sequence ID" value="GGF86335.1"/>
    <property type="molecule type" value="Genomic_DNA"/>
</dbReference>
<comment type="subcellular location">
    <subcellularLocation>
        <location evidence="1">Cell envelope</location>
    </subcellularLocation>
    <subcellularLocation>
        <location evidence="2">Cell outer membrane</location>
    </subcellularLocation>
    <subcellularLocation>
        <location evidence="3">Secreted</location>
    </subcellularLocation>
</comment>
<dbReference type="AlphaFoldDB" id="A0A917FKC9"/>
<evidence type="ECO:0000313" key="10">
    <source>
        <dbReference type="Proteomes" id="UP000605253"/>
    </source>
</evidence>
<reference evidence="9" key="2">
    <citation type="submission" date="2020-09" db="EMBL/GenBank/DDBJ databases">
        <authorList>
            <person name="Sun Q."/>
            <person name="Zhou Y."/>
        </authorList>
    </citation>
    <scope>NUCLEOTIDE SEQUENCE</scope>
    <source>
        <strain evidence="9">CGMCC 1.12181</strain>
    </source>
</reference>
<dbReference type="SUPFAM" id="SSF51126">
    <property type="entry name" value="Pectin lyase-like"/>
    <property type="match status" value="1"/>
</dbReference>
<proteinExistence type="predicted"/>
<dbReference type="GO" id="GO:0009279">
    <property type="term" value="C:cell outer membrane"/>
    <property type="evidence" value="ECO:0007669"/>
    <property type="project" value="UniProtKB-SubCell"/>
</dbReference>
<evidence type="ECO:0000313" key="9">
    <source>
        <dbReference type="EMBL" id="GGF86335.1"/>
    </source>
</evidence>
<evidence type="ECO:0000256" key="5">
    <source>
        <dbReference type="ARBA" id="ARBA00022729"/>
    </source>
</evidence>
<evidence type="ECO:0000256" key="6">
    <source>
        <dbReference type="ARBA" id="ARBA00023136"/>
    </source>
</evidence>
<sequence>MNKLVFFLVFSALSMATQAAVIVVDRADDLTTGGDGGCDLREAVNSANLNLALEDCTAGEDNTLDIILIDVNQPIQLQSEIDVIGSVLIGRMGTGPKVEIIAGPNSRHFHVNQSDWNDDDFAIVSLHLKDGLRSDYGGSILIEDSGKVEIVDSVFENNEAPDGGAIFANSSVVADFKIQRNHFINNRAVDNVNNNAAGGALYGKNIALGSLLIEQNLFQHNEADFGGAIYLNDANDIININRNRFYGNIANNRAGAIYFAALASGQTYATERNVFLNNVSDGLGGAIYGFGAGGLTVEIVNSTFGMNYASEGGAIATIGGNIQVYASTLAYNAATTGAQAYQINGGTVAFAKSILAYGQLSANCSGNIQAHLDNIDDDGSCGFDTNDGNIVDDPMLSGLIEYNNANPDIPTLLPGFELAADSPAIDYEDNYLCWIPPGADLNEDQNGQSREVDGDNDGTASCDLGALEAPANTDLIFADSLGVF</sequence>
<dbReference type="InterPro" id="IPR003368">
    <property type="entry name" value="POMP_repeat"/>
</dbReference>
<dbReference type="GO" id="GO:0005576">
    <property type="term" value="C:extracellular region"/>
    <property type="evidence" value="ECO:0007669"/>
    <property type="project" value="UniProtKB-SubCell"/>
</dbReference>
<evidence type="ECO:0000256" key="3">
    <source>
        <dbReference type="ARBA" id="ARBA00004613"/>
    </source>
</evidence>
<dbReference type="InterPro" id="IPR011050">
    <property type="entry name" value="Pectin_lyase_fold/virulence"/>
</dbReference>